<comment type="caution">
    <text evidence="12">The sequence shown here is derived from an EMBL/GenBank/DDBJ whole genome shotgun (WGS) entry which is preliminary data.</text>
</comment>
<dbReference type="NCBIfam" id="TIGR01464">
    <property type="entry name" value="hemE"/>
    <property type="match status" value="1"/>
</dbReference>
<keyword evidence="6 7" id="KW-0627">Porphyrin biosynthesis</keyword>
<sequence length="345" mass="37326">MNSETAESPFIRACRRLPVPHTPVWYMRQAGRSLPEYRAVRSDVPMLTACATPELIVEITMQPVRRYGVDAAIFFSDIVVPLKAIGVDLDIKPGVGPVVAEPVRDRKAIDALRPLDPDDVPYVTEAVQALAKELGPTPLIGFAGAPFTLASYLIEGGPSKNHDHTKAMMYGDPALWHALMGRLTDITIAYLRVQADAGASALQLFDSWVGAVAPEDYREFVLPYTSRIFASLADLDVPRIHFGVGTGELLGLLGEAGADVVGVDWRVPLDEAARRVGPGKALQGNLDPAILLAPWEVAERRARDILERGRAAEGHVFNLGHGVLPSTDPGQLARLTDLVHEASAR</sequence>
<dbReference type="Gene3D" id="3.20.20.210">
    <property type="match status" value="1"/>
</dbReference>
<comment type="similarity">
    <text evidence="2 7 9">Belongs to the uroporphyrinogen decarboxylase family.</text>
</comment>
<reference evidence="12 13" key="1">
    <citation type="submission" date="2018-06" db="EMBL/GenBank/DDBJ databases">
        <title>Sphaerisporangium craniellae sp. nov., isolated from a marine sponge in the South China Sea.</title>
        <authorList>
            <person name="Li L."/>
        </authorList>
    </citation>
    <scope>NUCLEOTIDE SEQUENCE [LARGE SCALE GENOMIC DNA]</scope>
    <source>
        <strain evidence="12 13">CCTCC AA 208026</strain>
    </source>
</reference>
<keyword evidence="7" id="KW-0963">Cytoplasm</keyword>
<dbReference type="GO" id="GO:0006782">
    <property type="term" value="P:protoporphyrinogen IX biosynthetic process"/>
    <property type="evidence" value="ECO:0007669"/>
    <property type="project" value="UniProtKB-UniRule"/>
</dbReference>
<dbReference type="PROSITE" id="PS00906">
    <property type="entry name" value="UROD_1"/>
    <property type="match status" value="1"/>
</dbReference>
<proteinExistence type="inferred from homology"/>
<feature type="site" description="Transition state stabilizer" evidence="7">
    <location>
        <position position="77"/>
    </location>
</feature>
<dbReference type="InterPro" id="IPR000257">
    <property type="entry name" value="Uroporphyrinogen_deCOase"/>
</dbReference>
<evidence type="ECO:0000259" key="11">
    <source>
        <dbReference type="PROSITE" id="PS00907"/>
    </source>
</evidence>
<dbReference type="EMBL" id="QOIL01000007">
    <property type="protein sequence ID" value="RCG30526.1"/>
    <property type="molecule type" value="Genomic_DNA"/>
</dbReference>
<feature type="domain" description="Uroporphyrinogen decarboxylase (URO-D)" evidence="11">
    <location>
        <begin position="140"/>
        <end position="156"/>
    </location>
</feature>
<evidence type="ECO:0000313" key="13">
    <source>
        <dbReference type="Proteomes" id="UP000253094"/>
    </source>
</evidence>
<keyword evidence="4 7" id="KW-0210">Decarboxylase</keyword>
<comment type="subcellular location">
    <subcellularLocation>
        <location evidence="7">Cytoplasm</location>
    </subcellularLocation>
</comment>
<name>A0A367FJG6_9ACTN</name>
<dbReference type="GO" id="GO:0004853">
    <property type="term" value="F:uroporphyrinogen decarboxylase activity"/>
    <property type="evidence" value="ECO:0007669"/>
    <property type="project" value="UniProtKB-UniRule"/>
</dbReference>
<evidence type="ECO:0000259" key="10">
    <source>
        <dbReference type="PROSITE" id="PS00906"/>
    </source>
</evidence>
<dbReference type="InterPro" id="IPR038071">
    <property type="entry name" value="UROD/MetE-like_sf"/>
</dbReference>
<gene>
    <name evidence="7" type="primary">hemE</name>
    <name evidence="12" type="ORF">DQ384_14550</name>
</gene>
<comment type="catalytic activity">
    <reaction evidence="7 8">
        <text>uroporphyrinogen III + 4 H(+) = coproporphyrinogen III + 4 CO2</text>
        <dbReference type="Rhea" id="RHEA:19865"/>
        <dbReference type="ChEBI" id="CHEBI:15378"/>
        <dbReference type="ChEBI" id="CHEBI:16526"/>
        <dbReference type="ChEBI" id="CHEBI:57308"/>
        <dbReference type="ChEBI" id="CHEBI:57309"/>
        <dbReference type="EC" id="4.1.1.37"/>
    </reaction>
</comment>
<evidence type="ECO:0000256" key="5">
    <source>
        <dbReference type="ARBA" id="ARBA00023239"/>
    </source>
</evidence>
<comment type="function">
    <text evidence="7">Catalyzes the decarboxylation of four acetate groups of uroporphyrinogen-III to yield coproporphyrinogen-III.</text>
</comment>
<dbReference type="Pfam" id="PF01208">
    <property type="entry name" value="URO-D"/>
    <property type="match status" value="1"/>
</dbReference>
<evidence type="ECO:0000256" key="1">
    <source>
        <dbReference type="ARBA" id="ARBA00004804"/>
    </source>
</evidence>
<dbReference type="UniPathway" id="UPA00251">
    <property type="reaction ID" value="UER00321"/>
</dbReference>
<accession>A0A367FJG6</accession>
<evidence type="ECO:0000256" key="7">
    <source>
        <dbReference type="HAMAP-Rule" id="MF_00218"/>
    </source>
</evidence>
<evidence type="ECO:0000256" key="4">
    <source>
        <dbReference type="ARBA" id="ARBA00022793"/>
    </source>
</evidence>
<dbReference type="Proteomes" id="UP000253094">
    <property type="component" value="Unassembled WGS sequence"/>
</dbReference>
<evidence type="ECO:0000256" key="9">
    <source>
        <dbReference type="RuleBase" id="RU004169"/>
    </source>
</evidence>
<dbReference type="PANTHER" id="PTHR21091">
    <property type="entry name" value="METHYLTETRAHYDROFOLATE:HOMOCYSTEINE METHYLTRANSFERASE RELATED"/>
    <property type="match status" value="1"/>
</dbReference>
<dbReference type="RefSeq" id="WP_114029322.1">
    <property type="nucleotide sequence ID" value="NZ_QOIL01000007.1"/>
</dbReference>
<dbReference type="InterPro" id="IPR006361">
    <property type="entry name" value="Uroporphyrinogen_deCO2ase_HemE"/>
</dbReference>
<comment type="pathway">
    <text evidence="1 7 8">Porphyrin-containing compound metabolism; protoporphyrin-IX biosynthesis; coproporphyrinogen-III from 5-aminolevulinate: step 4/4.</text>
</comment>
<evidence type="ECO:0000313" key="12">
    <source>
        <dbReference type="EMBL" id="RCG30526.1"/>
    </source>
</evidence>
<evidence type="ECO:0000256" key="6">
    <source>
        <dbReference type="ARBA" id="ARBA00023244"/>
    </source>
</evidence>
<feature type="binding site" evidence="7">
    <location>
        <position position="321"/>
    </location>
    <ligand>
        <name>substrate</name>
    </ligand>
</feature>
<dbReference type="CDD" id="cd00717">
    <property type="entry name" value="URO-D"/>
    <property type="match status" value="1"/>
</dbReference>
<comment type="subunit">
    <text evidence="7">Homodimer.</text>
</comment>
<feature type="binding site" evidence="7">
    <location>
        <position position="207"/>
    </location>
    <ligand>
        <name>substrate</name>
    </ligand>
</feature>
<evidence type="ECO:0000256" key="8">
    <source>
        <dbReference type="RuleBase" id="RU000554"/>
    </source>
</evidence>
<feature type="binding site" evidence="7">
    <location>
        <position position="77"/>
    </location>
    <ligand>
        <name>substrate</name>
    </ligand>
</feature>
<evidence type="ECO:0000256" key="2">
    <source>
        <dbReference type="ARBA" id="ARBA00009935"/>
    </source>
</evidence>
<dbReference type="PANTHER" id="PTHR21091:SF169">
    <property type="entry name" value="UROPORPHYRINOGEN DECARBOXYLASE"/>
    <property type="match status" value="1"/>
</dbReference>
<comment type="caution">
    <text evidence="7">Lacks conserved residue(s) required for the propagation of feature annotation.</text>
</comment>
<keyword evidence="5 7" id="KW-0456">Lyase</keyword>
<dbReference type="PROSITE" id="PS00907">
    <property type="entry name" value="UROD_2"/>
    <property type="match status" value="1"/>
</dbReference>
<feature type="domain" description="Uroporphyrinogen decarboxylase (URO-D)" evidence="10">
    <location>
        <begin position="23"/>
        <end position="32"/>
    </location>
</feature>
<feature type="binding site" evidence="7">
    <location>
        <begin position="28"/>
        <end position="32"/>
    </location>
    <ligand>
        <name>substrate</name>
    </ligand>
</feature>
<evidence type="ECO:0000256" key="3">
    <source>
        <dbReference type="ARBA" id="ARBA00012288"/>
    </source>
</evidence>
<dbReference type="AlphaFoldDB" id="A0A367FJG6"/>
<feature type="binding site" evidence="7">
    <location>
        <position position="152"/>
    </location>
    <ligand>
        <name>substrate</name>
    </ligand>
</feature>
<dbReference type="OrthoDB" id="9806656at2"/>
<keyword evidence="13" id="KW-1185">Reference proteome</keyword>
<dbReference type="HAMAP" id="MF_00218">
    <property type="entry name" value="URO_D"/>
    <property type="match status" value="1"/>
</dbReference>
<protein>
    <recommendedName>
        <fullName evidence="3 7">Uroporphyrinogen decarboxylase</fullName>
        <shortName evidence="7">UPD</shortName>
        <shortName evidence="7">URO-D</shortName>
        <ecNumber evidence="3 7">4.1.1.37</ecNumber>
    </recommendedName>
</protein>
<organism evidence="12 13">
    <name type="scientific">Sphaerisporangium album</name>
    <dbReference type="NCBI Taxonomy" id="509200"/>
    <lineage>
        <taxon>Bacteria</taxon>
        <taxon>Bacillati</taxon>
        <taxon>Actinomycetota</taxon>
        <taxon>Actinomycetes</taxon>
        <taxon>Streptosporangiales</taxon>
        <taxon>Streptosporangiaceae</taxon>
        <taxon>Sphaerisporangium</taxon>
    </lineage>
</organism>
<dbReference type="SUPFAM" id="SSF51726">
    <property type="entry name" value="UROD/MetE-like"/>
    <property type="match status" value="1"/>
</dbReference>
<dbReference type="EC" id="4.1.1.37" evidence="3 7"/>
<dbReference type="GO" id="GO:0005829">
    <property type="term" value="C:cytosol"/>
    <property type="evidence" value="ECO:0007669"/>
    <property type="project" value="TreeGrafter"/>
</dbReference>